<name>A0A6J0MXG7_RAPSA</name>
<evidence type="ECO:0000256" key="4">
    <source>
        <dbReference type="PROSITE-ProRule" id="PRU00322"/>
    </source>
</evidence>
<dbReference type="PANTHER" id="PTHR23111">
    <property type="entry name" value="ZINC FINGER PROTEIN"/>
    <property type="match status" value="1"/>
</dbReference>
<sequence length="738" mass="83091">MNTSTRFLSLFSPRPPPLFLLSRGIFNTRGLTNLRRLHRLPSPHSSVSSPRHRLASSPPFIHATTTLGRFHTHRVRLSSSDSVPSYHHRLPEWGELLQSLTEAGYFAESRLTSESQNEFFPGFPDELVPPALACLALARDRPELLEMVSRRDVEVVVENVKSLLFRTGPDSLKRMSLYLRSGRQGVGNILDVDKASTVDMMRLLLSCVVDFASSEGSKHYEQEIVESSVRNLLGEIAKMSFRASSESNVRGGAMQNQFSGGNGQALGSFQKNVEMKRGDWICSRCSGLNFARNVKCFQCDEARPMRQLTGSEWECPQCDFYNYGRNIACLRCDCKRPGDFSANSAHSKDPEIERRLAENEEKAQRWFSKVAQGGYDANSVDTDEDFPEIMPLRKGVNRFVVNTRKTPLERRLSSAETDGTKTNKSLNEILGSTSSFASRSDDKNVSSRRFESSQVVSSDFVPFVSLPSDMFAKKHDKEETLTSNNQMDNVSDKSSASPFGQETDEVNKDEKESEEKSPRWLKRITELHSVSDIQEETSPEKMPMRKGENQFVVSRKKDRTLTSPANKRRVSIETKDSDFVPFVPFPPDYFAKHKQPNETTTTADTIPAVPAPKNTSQVVQEKPREPPLSNNPEPVAGKMRNGKSLEGSLVKEPDLLDMSEEAKAERWFKRVAEIKNISELSQIPDEDFPSIMPMRKGVNRFVVSKRKTPLERRLASQRQQRNPPPPVTDSDPAGRGDT</sequence>
<feature type="compositionally biased region" description="Basic and acidic residues" evidence="5">
    <location>
        <begin position="505"/>
        <end position="526"/>
    </location>
</feature>
<dbReference type="AlphaFoldDB" id="A0A6J0MXG7"/>
<dbReference type="Gene3D" id="2.30.30.380">
    <property type="entry name" value="Zn-finger domain of Sec23/24"/>
    <property type="match status" value="1"/>
</dbReference>
<accession>A0A6J0MXG7</accession>
<keyword evidence="1" id="KW-0479">Metal-binding</keyword>
<evidence type="ECO:0000313" key="7">
    <source>
        <dbReference type="Proteomes" id="UP000504610"/>
    </source>
</evidence>
<feature type="region of interest" description="Disordered" evidence="5">
    <location>
        <begin position="702"/>
        <end position="738"/>
    </location>
</feature>
<evidence type="ECO:0000256" key="3">
    <source>
        <dbReference type="ARBA" id="ARBA00022833"/>
    </source>
</evidence>
<dbReference type="GeneID" id="108847946"/>
<feature type="compositionally biased region" description="Polar residues" evidence="5">
    <location>
        <begin position="481"/>
        <end position="500"/>
    </location>
</feature>
<dbReference type="Pfam" id="PF00641">
    <property type="entry name" value="Zn_ribbon_RanBP"/>
    <property type="match status" value="2"/>
</dbReference>
<dbReference type="RefSeq" id="XP_018476829.2">
    <property type="nucleotide sequence ID" value="XM_018621327.2"/>
</dbReference>
<dbReference type="InterPro" id="IPR001876">
    <property type="entry name" value="Znf_RanBP2"/>
</dbReference>
<feature type="domain" description="RanBP2-type" evidence="6">
    <location>
        <begin position="308"/>
        <end position="338"/>
    </location>
</feature>
<proteinExistence type="predicted"/>
<dbReference type="Gene3D" id="4.10.1060.10">
    <property type="entry name" value="Zinc finger, RanBP2-type"/>
    <property type="match status" value="1"/>
</dbReference>
<evidence type="ECO:0000256" key="1">
    <source>
        <dbReference type="ARBA" id="ARBA00022723"/>
    </source>
</evidence>
<protein>
    <submittedName>
        <fullName evidence="8">Zinc finger protein VAR3, chloroplastic</fullName>
    </submittedName>
</protein>
<dbReference type="Proteomes" id="UP000504610">
    <property type="component" value="Chromosome 3"/>
</dbReference>
<dbReference type="GO" id="GO:0008270">
    <property type="term" value="F:zinc ion binding"/>
    <property type="evidence" value="ECO:0007669"/>
    <property type="project" value="UniProtKB-KW"/>
</dbReference>
<evidence type="ECO:0000256" key="5">
    <source>
        <dbReference type="SAM" id="MobiDB-lite"/>
    </source>
</evidence>
<feature type="region of interest" description="Disordered" evidence="5">
    <location>
        <begin position="590"/>
        <end position="652"/>
    </location>
</feature>
<feature type="region of interest" description="Disordered" evidence="5">
    <location>
        <begin position="478"/>
        <end position="569"/>
    </location>
</feature>
<feature type="compositionally biased region" description="Basic and acidic residues" evidence="5">
    <location>
        <begin position="538"/>
        <end position="548"/>
    </location>
</feature>
<dbReference type="KEGG" id="rsz:108847946"/>
<dbReference type="SUPFAM" id="SSF90209">
    <property type="entry name" value="Ran binding protein zinc finger-like"/>
    <property type="match status" value="1"/>
</dbReference>
<reference evidence="8" key="2">
    <citation type="submission" date="2025-08" db="UniProtKB">
        <authorList>
            <consortium name="RefSeq"/>
        </authorList>
    </citation>
    <scope>IDENTIFICATION</scope>
    <source>
        <tissue evidence="8">Leaf</tissue>
    </source>
</reference>
<dbReference type="GO" id="GO:0005737">
    <property type="term" value="C:cytoplasm"/>
    <property type="evidence" value="ECO:0007669"/>
    <property type="project" value="TreeGrafter"/>
</dbReference>
<reference evidence="7" key="1">
    <citation type="journal article" date="2019" name="Database">
        <title>The radish genome database (RadishGD): an integrated information resource for radish genomics.</title>
        <authorList>
            <person name="Yu H.J."/>
            <person name="Baek S."/>
            <person name="Lee Y.J."/>
            <person name="Cho A."/>
            <person name="Mun J.H."/>
        </authorList>
    </citation>
    <scope>NUCLEOTIDE SEQUENCE [LARGE SCALE GENOMIC DNA]</scope>
    <source>
        <strain evidence="7">cv. WK10039</strain>
    </source>
</reference>
<dbReference type="InterPro" id="IPR036443">
    <property type="entry name" value="Znf_RanBP2_sf"/>
</dbReference>
<dbReference type="SMART" id="SM00547">
    <property type="entry name" value="ZnF_RBZ"/>
    <property type="match status" value="2"/>
</dbReference>
<evidence type="ECO:0000259" key="6">
    <source>
        <dbReference type="PROSITE" id="PS50199"/>
    </source>
</evidence>
<keyword evidence="2 4" id="KW-0863">Zinc-finger</keyword>
<feature type="domain" description="RanBP2-type" evidence="6">
    <location>
        <begin position="276"/>
        <end position="305"/>
    </location>
</feature>
<dbReference type="PANTHER" id="PTHR23111:SF30">
    <property type="entry name" value="ZINC FINGER PROTEIN VAR3, CHLOROPLASTIC"/>
    <property type="match status" value="1"/>
</dbReference>
<keyword evidence="7" id="KW-1185">Reference proteome</keyword>
<gene>
    <name evidence="8" type="primary">LOC108847946</name>
</gene>
<dbReference type="GO" id="GO:0003729">
    <property type="term" value="F:mRNA binding"/>
    <property type="evidence" value="ECO:0007669"/>
    <property type="project" value="TreeGrafter"/>
</dbReference>
<dbReference type="OrthoDB" id="448399at2759"/>
<organism evidence="7 8">
    <name type="scientific">Raphanus sativus</name>
    <name type="common">Radish</name>
    <name type="synonym">Raphanus raphanistrum var. sativus</name>
    <dbReference type="NCBI Taxonomy" id="3726"/>
    <lineage>
        <taxon>Eukaryota</taxon>
        <taxon>Viridiplantae</taxon>
        <taxon>Streptophyta</taxon>
        <taxon>Embryophyta</taxon>
        <taxon>Tracheophyta</taxon>
        <taxon>Spermatophyta</taxon>
        <taxon>Magnoliopsida</taxon>
        <taxon>eudicotyledons</taxon>
        <taxon>Gunneridae</taxon>
        <taxon>Pentapetalae</taxon>
        <taxon>rosids</taxon>
        <taxon>malvids</taxon>
        <taxon>Brassicales</taxon>
        <taxon>Brassicaceae</taxon>
        <taxon>Brassiceae</taxon>
        <taxon>Raphanus</taxon>
    </lineage>
</organism>
<dbReference type="PROSITE" id="PS01358">
    <property type="entry name" value="ZF_RANBP2_1"/>
    <property type="match status" value="2"/>
</dbReference>
<keyword evidence="3" id="KW-0862">Zinc</keyword>
<evidence type="ECO:0000313" key="8">
    <source>
        <dbReference type="RefSeq" id="XP_018476829.2"/>
    </source>
</evidence>
<dbReference type="PROSITE" id="PS50199">
    <property type="entry name" value="ZF_RANBP2_2"/>
    <property type="match status" value="2"/>
</dbReference>
<evidence type="ECO:0000256" key="2">
    <source>
        <dbReference type="ARBA" id="ARBA00022771"/>
    </source>
</evidence>